<dbReference type="GO" id="GO:0003941">
    <property type="term" value="F:L-serine ammonia-lyase activity"/>
    <property type="evidence" value="ECO:0007669"/>
    <property type="project" value="TreeGrafter"/>
</dbReference>
<organism evidence="5 6">
    <name type="scientific">Govanella unica</name>
    <dbReference type="NCBI Taxonomy" id="2975056"/>
    <lineage>
        <taxon>Bacteria</taxon>
        <taxon>Pseudomonadati</taxon>
        <taxon>Pseudomonadota</taxon>
        <taxon>Alphaproteobacteria</taxon>
        <taxon>Emcibacterales</taxon>
        <taxon>Govanellaceae</taxon>
        <taxon>Govanella</taxon>
    </lineage>
</organism>
<dbReference type="Gene3D" id="3.40.50.1100">
    <property type="match status" value="2"/>
</dbReference>
<protein>
    <submittedName>
        <fullName evidence="5">Threonine/serine dehydratase</fullName>
    </submittedName>
</protein>
<dbReference type="Pfam" id="PF00291">
    <property type="entry name" value="PALP"/>
    <property type="match status" value="1"/>
</dbReference>
<feature type="domain" description="Tryptophan synthase beta chain-like PALP" evidence="4">
    <location>
        <begin position="21"/>
        <end position="301"/>
    </location>
</feature>
<dbReference type="RefSeq" id="WP_274943175.1">
    <property type="nucleotide sequence ID" value="NZ_JANWOI010000002.1"/>
</dbReference>
<reference evidence="5" key="2">
    <citation type="journal article" date="2023" name="Syst. Appl. Microbiol.">
        <title>Govania unica gen. nov., sp. nov., a rare biosphere bacterium that represents a novel family in the class Alphaproteobacteria.</title>
        <authorList>
            <person name="Vandamme P."/>
            <person name="Peeters C."/>
            <person name="Hettiarachchi A."/>
            <person name="Cnockaert M."/>
            <person name="Carlier A."/>
        </authorList>
    </citation>
    <scope>NUCLEOTIDE SEQUENCE</scope>
    <source>
        <strain evidence="5">LMG 31809</strain>
    </source>
</reference>
<reference evidence="5" key="1">
    <citation type="submission" date="2022-08" db="EMBL/GenBank/DDBJ databases">
        <authorList>
            <person name="Vandamme P."/>
            <person name="Hettiarachchi A."/>
            <person name="Peeters C."/>
            <person name="Cnockaert M."/>
            <person name="Carlier A."/>
        </authorList>
    </citation>
    <scope>NUCLEOTIDE SEQUENCE</scope>
    <source>
        <strain evidence="5">LMG 31809</strain>
    </source>
</reference>
<dbReference type="InterPro" id="IPR001926">
    <property type="entry name" value="TrpB-like_PALP"/>
</dbReference>
<evidence type="ECO:0000259" key="4">
    <source>
        <dbReference type="Pfam" id="PF00291"/>
    </source>
</evidence>
<evidence type="ECO:0000256" key="3">
    <source>
        <dbReference type="ARBA" id="ARBA00023239"/>
    </source>
</evidence>
<dbReference type="InterPro" id="IPR036052">
    <property type="entry name" value="TrpB-like_PALP_sf"/>
</dbReference>
<keyword evidence="6" id="KW-1185">Reference proteome</keyword>
<comment type="cofactor">
    <cofactor evidence="1">
        <name>pyridoxal 5'-phosphate</name>
        <dbReference type="ChEBI" id="CHEBI:597326"/>
    </cofactor>
</comment>
<keyword evidence="3" id="KW-0456">Lyase</keyword>
<evidence type="ECO:0000256" key="2">
    <source>
        <dbReference type="ARBA" id="ARBA00022898"/>
    </source>
</evidence>
<dbReference type="GO" id="GO:0004794">
    <property type="term" value="F:threonine deaminase activity"/>
    <property type="evidence" value="ECO:0007669"/>
    <property type="project" value="TreeGrafter"/>
</dbReference>
<evidence type="ECO:0000313" key="6">
    <source>
        <dbReference type="Proteomes" id="UP001141619"/>
    </source>
</evidence>
<dbReference type="EMBL" id="JANWOI010000002">
    <property type="protein sequence ID" value="MDA5193473.1"/>
    <property type="molecule type" value="Genomic_DNA"/>
</dbReference>
<dbReference type="PANTHER" id="PTHR48078">
    <property type="entry name" value="THREONINE DEHYDRATASE, MITOCHONDRIAL-RELATED"/>
    <property type="match status" value="1"/>
</dbReference>
<accession>A0A9X3Z6X4</accession>
<dbReference type="GO" id="GO:0006567">
    <property type="term" value="P:L-threonine catabolic process"/>
    <property type="evidence" value="ECO:0007669"/>
    <property type="project" value="TreeGrafter"/>
</dbReference>
<dbReference type="GO" id="GO:0006565">
    <property type="term" value="P:L-serine catabolic process"/>
    <property type="evidence" value="ECO:0007669"/>
    <property type="project" value="TreeGrafter"/>
</dbReference>
<dbReference type="InterPro" id="IPR050147">
    <property type="entry name" value="Ser/Thr_Dehydratase"/>
</dbReference>
<dbReference type="Proteomes" id="UP001141619">
    <property type="component" value="Unassembled WGS sequence"/>
</dbReference>
<dbReference type="PANTHER" id="PTHR48078:SF6">
    <property type="entry name" value="L-THREONINE DEHYDRATASE CATABOLIC TDCB"/>
    <property type="match status" value="1"/>
</dbReference>
<name>A0A9X3Z6X4_9PROT</name>
<sequence length="319" mass="32996">MLYLPSLPEIEAARARLNGRVLRTPLVPFYGDSGGQRIYLKLECLQPFGSFKIRAGLNALLSLSAADLAEGVLTTSAGNFGQGVAYAARELGVAATVVVPENAARNKINAMEALGARILPMPLGDWWHVLATRELPGQRGHFVHPVAEQTVLTGNATIGLEIAEDCPEAEVVLVPFGGGGLAVGIASALRHVLPAARVLVAESEAAEPVRAAFAANEPTRVPHHPSFIDGMGAAAVLPEMWPLVREVIKGSVTSTVAGVAEAIRLLAVKNHVMAEGAGGGALAAALTGKVDAKVIVCVVSGGNIDPEKYAQILAGQVPG</sequence>
<proteinExistence type="predicted"/>
<dbReference type="SUPFAM" id="SSF53686">
    <property type="entry name" value="Tryptophan synthase beta subunit-like PLP-dependent enzymes"/>
    <property type="match status" value="1"/>
</dbReference>
<dbReference type="AlphaFoldDB" id="A0A9X3Z6X4"/>
<dbReference type="GO" id="GO:0009097">
    <property type="term" value="P:isoleucine biosynthetic process"/>
    <property type="evidence" value="ECO:0007669"/>
    <property type="project" value="TreeGrafter"/>
</dbReference>
<evidence type="ECO:0000256" key="1">
    <source>
        <dbReference type="ARBA" id="ARBA00001933"/>
    </source>
</evidence>
<keyword evidence="2" id="KW-0663">Pyridoxal phosphate</keyword>
<comment type="caution">
    <text evidence="5">The sequence shown here is derived from an EMBL/GenBank/DDBJ whole genome shotgun (WGS) entry which is preliminary data.</text>
</comment>
<evidence type="ECO:0000313" key="5">
    <source>
        <dbReference type="EMBL" id="MDA5193473.1"/>
    </source>
</evidence>
<gene>
    <name evidence="5" type="ORF">NYP16_05835</name>
</gene>